<organism evidence="1 2">
    <name type="scientific">Candidatus Raymondbacteria bacterium RIFOXYD12_FULL_49_13</name>
    <dbReference type="NCBI Taxonomy" id="1817890"/>
    <lineage>
        <taxon>Bacteria</taxon>
        <taxon>Raymondiibacteriota</taxon>
    </lineage>
</organism>
<accession>A0A1F7FAQ5</accession>
<protein>
    <submittedName>
        <fullName evidence="1">Uncharacterized protein</fullName>
    </submittedName>
</protein>
<dbReference type="AlphaFoldDB" id="A0A1F7FAQ5"/>
<evidence type="ECO:0000313" key="1">
    <source>
        <dbReference type="EMBL" id="OGK03607.1"/>
    </source>
</evidence>
<comment type="caution">
    <text evidence="1">The sequence shown here is derived from an EMBL/GenBank/DDBJ whole genome shotgun (WGS) entry which is preliminary data.</text>
</comment>
<name>A0A1F7FAQ5_UNCRA</name>
<reference evidence="1 2" key="1">
    <citation type="journal article" date="2016" name="Nat. Commun.">
        <title>Thousands of microbial genomes shed light on interconnected biogeochemical processes in an aquifer system.</title>
        <authorList>
            <person name="Anantharaman K."/>
            <person name="Brown C.T."/>
            <person name="Hug L.A."/>
            <person name="Sharon I."/>
            <person name="Castelle C.J."/>
            <person name="Probst A.J."/>
            <person name="Thomas B.C."/>
            <person name="Singh A."/>
            <person name="Wilkins M.J."/>
            <person name="Karaoz U."/>
            <person name="Brodie E.L."/>
            <person name="Williams K.H."/>
            <person name="Hubbard S.S."/>
            <person name="Banfield J.F."/>
        </authorList>
    </citation>
    <scope>NUCLEOTIDE SEQUENCE [LARGE SCALE GENOMIC DNA]</scope>
</reference>
<sequence length="95" mass="11360">MQYIMHKDTYREWRFGIFSGKTLHACQGFISWPEKRVRIIAPPCPFSLKGLYKALFTDPTHAYTLIRAFFKPMRLVRDSAERISEVECEFFHRKD</sequence>
<dbReference type="Proteomes" id="UP000179243">
    <property type="component" value="Unassembled WGS sequence"/>
</dbReference>
<proteinExistence type="predicted"/>
<dbReference type="EMBL" id="MFYX01000084">
    <property type="protein sequence ID" value="OGK03607.1"/>
    <property type="molecule type" value="Genomic_DNA"/>
</dbReference>
<gene>
    <name evidence="1" type="ORF">A2519_02405</name>
</gene>
<evidence type="ECO:0000313" key="2">
    <source>
        <dbReference type="Proteomes" id="UP000179243"/>
    </source>
</evidence>